<comment type="catalytic activity">
    <reaction evidence="5">
        <text>O-phospho-L-threonyl-[protein] + H2O = L-threonyl-[protein] + phosphate</text>
        <dbReference type="Rhea" id="RHEA:47004"/>
        <dbReference type="Rhea" id="RHEA-COMP:11060"/>
        <dbReference type="Rhea" id="RHEA-COMP:11605"/>
        <dbReference type="ChEBI" id="CHEBI:15377"/>
        <dbReference type="ChEBI" id="CHEBI:30013"/>
        <dbReference type="ChEBI" id="CHEBI:43474"/>
        <dbReference type="ChEBI" id="CHEBI:61977"/>
        <dbReference type="EC" id="3.1.3.16"/>
    </reaction>
</comment>
<keyword evidence="2" id="KW-0378">Hydrolase</keyword>
<sequence length="137" mass="15443">MVVANVSNSWVILGTASGDGTITVVQLIVHLKPNLPQEERIRWCNGQVYYLVDEPGVHFIWQPSKESSGLAMSHAFDDYCIKDCSFISTPEVTQRRTDNNDQFVILTAVEVWDVLSNNEAMQIMAYIEVCMILMVAM</sequence>
<keyword evidence="3" id="KW-0904">Protein phosphatase</keyword>
<comment type="caution">
    <text evidence="7">The sequence shown here is derived from an EMBL/GenBank/DDBJ whole genome shotgun (WGS) entry which is preliminary data.</text>
</comment>
<evidence type="ECO:0000256" key="2">
    <source>
        <dbReference type="ARBA" id="ARBA00022801"/>
    </source>
</evidence>
<accession>A0A3L6F7Z7</accession>
<reference evidence="7 8" key="1">
    <citation type="journal article" date="2018" name="Nat. Genet.">
        <title>Extensive intraspecific gene order and gene structural variations between Mo17 and other maize genomes.</title>
        <authorList>
            <person name="Sun S."/>
            <person name="Zhou Y."/>
            <person name="Chen J."/>
            <person name="Shi J."/>
            <person name="Zhao H."/>
            <person name="Zhao H."/>
            <person name="Song W."/>
            <person name="Zhang M."/>
            <person name="Cui Y."/>
            <person name="Dong X."/>
            <person name="Liu H."/>
            <person name="Ma X."/>
            <person name="Jiao Y."/>
            <person name="Wang B."/>
            <person name="Wei X."/>
            <person name="Stein J.C."/>
            <person name="Glaubitz J.C."/>
            <person name="Lu F."/>
            <person name="Yu G."/>
            <person name="Liang C."/>
            <person name="Fengler K."/>
            <person name="Li B."/>
            <person name="Rafalski A."/>
            <person name="Schnable P.S."/>
            <person name="Ware D.H."/>
            <person name="Buckler E.S."/>
            <person name="Lai J."/>
        </authorList>
    </citation>
    <scope>NUCLEOTIDE SEQUENCE [LARGE SCALE GENOMIC DNA]</scope>
    <source>
        <strain evidence="8">cv. Missouri 17</strain>
        <tissue evidence="7">Seedling</tissue>
    </source>
</reference>
<proteinExistence type="predicted"/>
<dbReference type="InterPro" id="IPR001932">
    <property type="entry name" value="PPM-type_phosphatase-like_dom"/>
</dbReference>
<dbReference type="GO" id="GO:0004722">
    <property type="term" value="F:protein serine/threonine phosphatase activity"/>
    <property type="evidence" value="ECO:0007669"/>
    <property type="project" value="UniProtKB-EC"/>
</dbReference>
<dbReference type="InterPro" id="IPR015655">
    <property type="entry name" value="PP2C"/>
</dbReference>
<evidence type="ECO:0000313" key="7">
    <source>
        <dbReference type="EMBL" id="PWZ29209.1"/>
    </source>
</evidence>
<comment type="catalytic activity">
    <reaction evidence="4">
        <text>O-phospho-L-seryl-[protein] + H2O = L-seryl-[protein] + phosphate</text>
        <dbReference type="Rhea" id="RHEA:20629"/>
        <dbReference type="Rhea" id="RHEA-COMP:9863"/>
        <dbReference type="Rhea" id="RHEA-COMP:11604"/>
        <dbReference type="ChEBI" id="CHEBI:15377"/>
        <dbReference type="ChEBI" id="CHEBI:29999"/>
        <dbReference type="ChEBI" id="CHEBI:43474"/>
        <dbReference type="ChEBI" id="CHEBI:83421"/>
        <dbReference type="EC" id="3.1.3.16"/>
    </reaction>
</comment>
<evidence type="ECO:0000256" key="3">
    <source>
        <dbReference type="ARBA" id="ARBA00022912"/>
    </source>
</evidence>
<dbReference type="InterPro" id="IPR036457">
    <property type="entry name" value="PPM-type-like_dom_sf"/>
</dbReference>
<evidence type="ECO:0000256" key="1">
    <source>
        <dbReference type="ARBA" id="ARBA00013081"/>
    </source>
</evidence>
<gene>
    <name evidence="7" type="primary">Os05g0358500_17</name>
    <name evidence="7" type="ORF">Zm00014a_011360</name>
</gene>
<evidence type="ECO:0000259" key="6">
    <source>
        <dbReference type="PROSITE" id="PS51746"/>
    </source>
</evidence>
<dbReference type="PANTHER" id="PTHR47992">
    <property type="entry name" value="PROTEIN PHOSPHATASE"/>
    <property type="match status" value="1"/>
</dbReference>
<dbReference type="AlphaFoldDB" id="A0A3L6F7Z7"/>
<dbReference type="EMBL" id="NCVQ01000005">
    <property type="protein sequence ID" value="PWZ29209.1"/>
    <property type="molecule type" value="Genomic_DNA"/>
</dbReference>
<dbReference type="PROSITE" id="PS51746">
    <property type="entry name" value="PPM_2"/>
    <property type="match status" value="1"/>
</dbReference>
<dbReference type="Proteomes" id="UP000251960">
    <property type="component" value="Chromosome 4"/>
</dbReference>
<feature type="domain" description="PPM-type phosphatase" evidence="6">
    <location>
        <begin position="1"/>
        <end position="137"/>
    </location>
</feature>
<name>A0A3L6F7Z7_MAIZE</name>
<dbReference type="Gene3D" id="3.60.40.10">
    <property type="entry name" value="PPM-type phosphatase domain"/>
    <property type="match status" value="1"/>
</dbReference>
<protein>
    <recommendedName>
        <fullName evidence="1">protein-serine/threonine phosphatase</fullName>
        <ecNumber evidence="1">3.1.3.16</ecNumber>
    </recommendedName>
</protein>
<evidence type="ECO:0000256" key="5">
    <source>
        <dbReference type="ARBA" id="ARBA00048336"/>
    </source>
</evidence>
<dbReference type="EC" id="3.1.3.16" evidence="1"/>
<evidence type="ECO:0000313" key="8">
    <source>
        <dbReference type="Proteomes" id="UP000251960"/>
    </source>
</evidence>
<dbReference type="Pfam" id="PF00481">
    <property type="entry name" value="PP2C"/>
    <property type="match status" value="1"/>
</dbReference>
<dbReference type="FunFam" id="3.60.40.10:FF:000293">
    <property type="entry name" value="Pentatricopeptide repeat (PPR) superfamily protein"/>
    <property type="match status" value="1"/>
</dbReference>
<dbReference type="SUPFAM" id="SSF81606">
    <property type="entry name" value="PP2C-like"/>
    <property type="match status" value="1"/>
</dbReference>
<organism evidence="7 8">
    <name type="scientific">Zea mays</name>
    <name type="common">Maize</name>
    <dbReference type="NCBI Taxonomy" id="4577"/>
    <lineage>
        <taxon>Eukaryota</taxon>
        <taxon>Viridiplantae</taxon>
        <taxon>Streptophyta</taxon>
        <taxon>Embryophyta</taxon>
        <taxon>Tracheophyta</taxon>
        <taxon>Spermatophyta</taxon>
        <taxon>Magnoliopsida</taxon>
        <taxon>Liliopsida</taxon>
        <taxon>Poales</taxon>
        <taxon>Poaceae</taxon>
        <taxon>PACMAD clade</taxon>
        <taxon>Panicoideae</taxon>
        <taxon>Andropogonodae</taxon>
        <taxon>Andropogoneae</taxon>
        <taxon>Tripsacinae</taxon>
        <taxon>Zea</taxon>
    </lineage>
</organism>
<evidence type="ECO:0000256" key="4">
    <source>
        <dbReference type="ARBA" id="ARBA00047761"/>
    </source>
</evidence>